<evidence type="ECO:0000256" key="4">
    <source>
        <dbReference type="ARBA" id="ARBA00022679"/>
    </source>
</evidence>
<keyword evidence="4" id="KW-0808">Transferase</keyword>
<evidence type="ECO:0000313" key="12">
    <source>
        <dbReference type="RefSeq" id="XP_014679121.1"/>
    </source>
</evidence>
<dbReference type="Proteomes" id="UP000695022">
    <property type="component" value="Unplaced"/>
</dbReference>
<dbReference type="Gene3D" id="3.90.550.50">
    <property type="match status" value="1"/>
</dbReference>
<dbReference type="RefSeq" id="XP_014679122.1">
    <property type="nucleotide sequence ID" value="XM_014823636.1"/>
</dbReference>
<dbReference type="RefSeq" id="XP_014679121.1">
    <property type="nucleotide sequence ID" value="XM_014823635.1"/>
</dbReference>
<protein>
    <recommendedName>
        <fullName evidence="10">Hexosyltransferase</fullName>
        <ecNumber evidence="10">2.4.1.-</ecNumber>
    </recommendedName>
</protein>
<dbReference type="Pfam" id="PF01762">
    <property type="entry name" value="Galactosyl_T"/>
    <property type="match status" value="1"/>
</dbReference>
<keyword evidence="3 10" id="KW-0328">Glycosyltransferase</keyword>
<dbReference type="InterPro" id="IPR002659">
    <property type="entry name" value="Glyco_trans_31"/>
</dbReference>
<dbReference type="InterPro" id="IPR029044">
    <property type="entry name" value="Nucleotide-diphossugar_trans"/>
</dbReference>
<dbReference type="SUPFAM" id="SSF53448">
    <property type="entry name" value="Nucleotide-diphospho-sugar transferases"/>
    <property type="match status" value="1"/>
</dbReference>
<keyword evidence="11" id="KW-1185">Reference proteome</keyword>
<name>A0ABM1F3V0_PRICU</name>
<evidence type="ECO:0000256" key="10">
    <source>
        <dbReference type="RuleBase" id="RU363063"/>
    </source>
</evidence>
<evidence type="ECO:0000256" key="1">
    <source>
        <dbReference type="ARBA" id="ARBA00004323"/>
    </source>
</evidence>
<keyword evidence="6" id="KW-0735">Signal-anchor</keyword>
<organism evidence="11 12">
    <name type="scientific">Priapulus caudatus</name>
    <name type="common">Priapulid worm</name>
    <dbReference type="NCBI Taxonomy" id="37621"/>
    <lineage>
        <taxon>Eukaryota</taxon>
        <taxon>Metazoa</taxon>
        <taxon>Ecdysozoa</taxon>
        <taxon>Scalidophora</taxon>
        <taxon>Priapulida</taxon>
        <taxon>Priapulimorpha</taxon>
        <taxon>Priapulimorphida</taxon>
        <taxon>Priapulidae</taxon>
        <taxon>Priapulus</taxon>
    </lineage>
</organism>
<comment type="similarity">
    <text evidence="2 10">Belongs to the glycosyltransferase 31 family.</text>
</comment>
<dbReference type="PANTHER" id="PTHR11214">
    <property type="entry name" value="BETA-1,3-N-ACETYLGLUCOSAMINYLTRANSFERASE"/>
    <property type="match status" value="1"/>
</dbReference>
<evidence type="ECO:0000256" key="5">
    <source>
        <dbReference type="ARBA" id="ARBA00022692"/>
    </source>
</evidence>
<keyword evidence="7" id="KW-1133">Transmembrane helix</keyword>
<sequence length="339" mass="38605">MVRAVRLWGAFARRRKLIVCSLVSFLAGVAFAWFARRYGDLARPPRLTCLERELEGGGRSHLPSAHLLIIVMTAPAYLERRDVIRQTWLRLAGAGSNGVEHHFVIGTAGASAAERAALDREHDRHGDLLRLPLVNDSYGALTAKLLAALAWVDDHRNADFVLKVDDDTFVRLDALYAMLRDDYAGAGDLYLGFFDGRAPVRRRGKRWAEPSWFLCDYYLPYALGGGYVVGRDLVTFVARNRDALRAYASEDVSLGAWLAPALARRVHDPRFNTEYRSRGCFNAYLVTHKQSLTQMLDKYEELRTQGRMCRQEVRLRYSYIYNWNVPPSQCCMRNDTRVP</sequence>
<dbReference type="EC" id="2.4.1.-" evidence="10"/>
<keyword evidence="5" id="KW-0812">Transmembrane</keyword>
<keyword evidence="8 10" id="KW-0333">Golgi apparatus</keyword>
<evidence type="ECO:0000313" key="13">
    <source>
        <dbReference type="RefSeq" id="XP_014679122.1"/>
    </source>
</evidence>
<proteinExistence type="inferred from homology"/>
<evidence type="ECO:0000313" key="11">
    <source>
        <dbReference type="Proteomes" id="UP000695022"/>
    </source>
</evidence>
<evidence type="ECO:0000256" key="3">
    <source>
        <dbReference type="ARBA" id="ARBA00022676"/>
    </source>
</evidence>
<evidence type="ECO:0000256" key="9">
    <source>
        <dbReference type="ARBA" id="ARBA00023136"/>
    </source>
</evidence>
<accession>A0ABM1F3V0</accession>
<evidence type="ECO:0000256" key="6">
    <source>
        <dbReference type="ARBA" id="ARBA00022968"/>
    </source>
</evidence>
<keyword evidence="9" id="KW-0472">Membrane</keyword>
<dbReference type="GeneID" id="106818970"/>
<reference evidence="12 13" key="1">
    <citation type="submission" date="2025-05" db="UniProtKB">
        <authorList>
            <consortium name="RefSeq"/>
        </authorList>
    </citation>
    <scope>IDENTIFICATION</scope>
</reference>
<comment type="subcellular location">
    <subcellularLocation>
        <location evidence="1 10">Golgi apparatus membrane</location>
        <topology evidence="1 10">Single-pass type II membrane protein</topology>
    </subcellularLocation>
</comment>
<gene>
    <name evidence="12 13" type="primary">LOC106818970</name>
</gene>
<dbReference type="PANTHER" id="PTHR11214:SF3">
    <property type="entry name" value="BETA-1,3-GALACTOSYLTRANSFERASE 6"/>
    <property type="match status" value="1"/>
</dbReference>
<evidence type="ECO:0000256" key="2">
    <source>
        <dbReference type="ARBA" id="ARBA00008661"/>
    </source>
</evidence>
<evidence type="ECO:0000256" key="7">
    <source>
        <dbReference type="ARBA" id="ARBA00022989"/>
    </source>
</evidence>
<evidence type="ECO:0000256" key="8">
    <source>
        <dbReference type="ARBA" id="ARBA00023034"/>
    </source>
</evidence>